<evidence type="ECO:0000256" key="5">
    <source>
        <dbReference type="ARBA" id="ARBA00022833"/>
    </source>
</evidence>
<dbReference type="GO" id="GO:0046872">
    <property type="term" value="F:metal ion binding"/>
    <property type="evidence" value="ECO:0007669"/>
    <property type="project" value="UniProtKB-KW"/>
</dbReference>
<dbReference type="Pfam" id="PF01551">
    <property type="entry name" value="Peptidase_M23"/>
    <property type="match status" value="1"/>
</dbReference>
<evidence type="ECO:0000256" key="2">
    <source>
        <dbReference type="ARBA" id="ARBA00022670"/>
    </source>
</evidence>
<keyword evidence="3" id="KW-0479">Metal-binding</keyword>
<dbReference type="PANTHER" id="PTHR21666:SF288">
    <property type="entry name" value="CELL DIVISION PROTEIN YTFB"/>
    <property type="match status" value="1"/>
</dbReference>
<keyword evidence="5" id="KW-0862">Zinc</keyword>
<organism evidence="8 9">
    <name type="scientific">Candidatus Taenaricola geysiri</name>
    <dbReference type="NCBI Taxonomy" id="1974752"/>
    <lineage>
        <taxon>Bacteria</taxon>
        <taxon>Pseudomonadati</taxon>
        <taxon>Candidatus Omnitrophota</taxon>
        <taxon>Candidatus Taenaricola</taxon>
    </lineage>
</organism>
<evidence type="ECO:0000256" key="6">
    <source>
        <dbReference type="ARBA" id="ARBA00023049"/>
    </source>
</evidence>
<evidence type="ECO:0000259" key="7">
    <source>
        <dbReference type="Pfam" id="PF01551"/>
    </source>
</evidence>
<dbReference type="InterPro" id="IPR050570">
    <property type="entry name" value="Cell_wall_metabolism_enzyme"/>
</dbReference>
<dbReference type="AlphaFoldDB" id="A0A2J0LE74"/>
<keyword evidence="4" id="KW-0378">Hydrolase</keyword>
<accession>A0A2J0LE74</accession>
<protein>
    <recommendedName>
        <fullName evidence="7">M23ase beta-sheet core domain-containing protein</fullName>
    </recommendedName>
</protein>
<name>A0A2J0LE74_9BACT</name>
<dbReference type="Proteomes" id="UP000231267">
    <property type="component" value="Unassembled WGS sequence"/>
</dbReference>
<comment type="cofactor">
    <cofactor evidence="1">
        <name>Zn(2+)</name>
        <dbReference type="ChEBI" id="CHEBI:29105"/>
    </cofactor>
</comment>
<reference evidence="8 9" key="1">
    <citation type="submission" date="2017-09" db="EMBL/GenBank/DDBJ databases">
        <title>Depth-based differentiation of microbial function through sediment-hosted aquifers and enrichment of novel symbionts in the deep terrestrial subsurface.</title>
        <authorList>
            <person name="Probst A.J."/>
            <person name="Ladd B."/>
            <person name="Jarett J.K."/>
            <person name="Geller-Mcgrath D.E."/>
            <person name="Sieber C.M."/>
            <person name="Emerson J.B."/>
            <person name="Anantharaman K."/>
            <person name="Thomas B.C."/>
            <person name="Malmstrom R."/>
            <person name="Stieglmeier M."/>
            <person name="Klingl A."/>
            <person name="Woyke T."/>
            <person name="Ryan C.M."/>
            <person name="Banfield J.F."/>
        </authorList>
    </citation>
    <scope>NUCLEOTIDE SEQUENCE [LARGE SCALE GENOMIC DNA]</scope>
    <source>
        <strain evidence="8">CG12_big_fil_rev_8_21_14_0_65_43_15</strain>
    </source>
</reference>
<feature type="domain" description="M23ase beta-sheet core" evidence="7">
    <location>
        <begin position="64"/>
        <end position="163"/>
    </location>
</feature>
<dbReference type="PANTHER" id="PTHR21666">
    <property type="entry name" value="PEPTIDASE-RELATED"/>
    <property type="match status" value="1"/>
</dbReference>
<dbReference type="InterPro" id="IPR016047">
    <property type="entry name" value="M23ase_b-sheet_dom"/>
</dbReference>
<dbReference type="EMBL" id="PFGP01000107">
    <property type="protein sequence ID" value="PIW66145.1"/>
    <property type="molecule type" value="Genomic_DNA"/>
</dbReference>
<evidence type="ECO:0000256" key="3">
    <source>
        <dbReference type="ARBA" id="ARBA00022723"/>
    </source>
</evidence>
<keyword evidence="2" id="KW-0645">Protease</keyword>
<dbReference type="GO" id="GO:0006508">
    <property type="term" value="P:proteolysis"/>
    <property type="evidence" value="ECO:0007669"/>
    <property type="project" value="UniProtKB-KW"/>
</dbReference>
<dbReference type="CDD" id="cd12797">
    <property type="entry name" value="M23_peptidase"/>
    <property type="match status" value="1"/>
</dbReference>
<proteinExistence type="predicted"/>
<keyword evidence="6" id="KW-0482">Metalloprotease</keyword>
<comment type="caution">
    <text evidence="8">The sequence shown here is derived from an EMBL/GenBank/DDBJ whole genome shotgun (WGS) entry which is preliminary data.</text>
</comment>
<gene>
    <name evidence="8" type="ORF">COW11_04585</name>
</gene>
<dbReference type="GO" id="GO:0004222">
    <property type="term" value="F:metalloendopeptidase activity"/>
    <property type="evidence" value="ECO:0007669"/>
    <property type="project" value="TreeGrafter"/>
</dbReference>
<evidence type="ECO:0000313" key="9">
    <source>
        <dbReference type="Proteomes" id="UP000231267"/>
    </source>
</evidence>
<dbReference type="SUPFAM" id="SSF51261">
    <property type="entry name" value="Duplicated hybrid motif"/>
    <property type="match status" value="1"/>
</dbReference>
<evidence type="ECO:0000256" key="4">
    <source>
        <dbReference type="ARBA" id="ARBA00022801"/>
    </source>
</evidence>
<evidence type="ECO:0000256" key="1">
    <source>
        <dbReference type="ARBA" id="ARBA00001947"/>
    </source>
</evidence>
<dbReference type="Gene3D" id="2.70.70.10">
    <property type="entry name" value="Glucose Permease (Domain IIA)"/>
    <property type="match status" value="1"/>
</dbReference>
<dbReference type="InterPro" id="IPR011055">
    <property type="entry name" value="Dup_hybrid_motif"/>
</dbReference>
<evidence type="ECO:0000313" key="8">
    <source>
        <dbReference type="EMBL" id="PIW66145.1"/>
    </source>
</evidence>
<sequence length="186" mass="20909">MIGYNNMKWIVGIFTVLVLLLSIWACSSIYISKDHFDPPLAVKLIIRNDDYGDGYFGAKRSSGRMHKGVDLLADVGTPILAAKPGIVKYARYKKGNGKYVVIRHKWGYTTYYCHLKDIDVSKGQRVKRGQMIGTVGKTGNANRSGMLAHLHFEIHKDDVVCDPWEIIYTNKGNAAYARKPSDDKNL</sequence>